<keyword evidence="2" id="KW-1185">Reference proteome</keyword>
<proteinExistence type="predicted"/>
<comment type="caution">
    <text evidence="1">The sequence shown here is derived from an EMBL/GenBank/DDBJ whole genome shotgun (WGS) entry which is preliminary data.</text>
</comment>
<protein>
    <submittedName>
        <fullName evidence="1">Unnamed protein product</fullName>
    </submittedName>
</protein>
<dbReference type="EMBL" id="BSXS01013443">
    <property type="protein sequence ID" value="GMF04040.1"/>
    <property type="molecule type" value="Genomic_DNA"/>
</dbReference>
<sequence>MHSNGWRINMFGDDTWLKLFPDYFSKTDGTASFYVSDFTIVDKNVTRHLDYELSDEGKSQWDCLILHYLGLDHIGHKGGPGSSNMPVKQFEMDSIVKKIFHDVLEKNENTLLVVMGDHGMNEKVMIGIMELKHQWNKTQILTIFQKLIKLIWCPR</sequence>
<evidence type="ECO:0000313" key="2">
    <source>
        <dbReference type="Proteomes" id="UP001165064"/>
    </source>
</evidence>
<organism evidence="1 2">
    <name type="scientific">Ambrosiozyma monospora</name>
    <name type="common">Yeast</name>
    <name type="synonym">Endomycopsis monosporus</name>
    <dbReference type="NCBI Taxonomy" id="43982"/>
    <lineage>
        <taxon>Eukaryota</taxon>
        <taxon>Fungi</taxon>
        <taxon>Dikarya</taxon>
        <taxon>Ascomycota</taxon>
        <taxon>Saccharomycotina</taxon>
        <taxon>Pichiomycetes</taxon>
        <taxon>Pichiales</taxon>
        <taxon>Pichiaceae</taxon>
        <taxon>Ambrosiozyma</taxon>
    </lineage>
</organism>
<gene>
    <name evidence="1" type="ORF">Amon02_001199400</name>
</gene>
<name>A0ACB5U906_AMBMO</name>
<dbReference type="Proteomes" id="UP001165064">
    <property type="component" value="Unassembled WGS sequence"/>
</dbReference>
<reference evidence="1" key="1">
    <citation type="submission" date="2023-04" db="EMBL/GenBank/DDBJ databases">
        <title>Ambrosiozyma monospora NBRC 10751.</title>
        <authorList>
            <person name="Ichikawa N."/>
            <person name="Sato H."/>
            <person name="Tonouchi N."/>
        </authorList>
    </citation>
    <scope>NUCLEOTIDE SEQUENCE</scope>
    <source>
        <strain evidence="1">NBRC 10751</strain>
    </source>
</reference>
<evidence type="ECO:0000313" key="1">
    <source>
        <dbReference type="EMBL" id="GMF04040.1"/>
    </source>
</evidence>
<accession>A0ACB5U906</accession>